<dbReference type="GO" id="GO:0003677">
    <property type="term" value="F:DNA binding"/>
    <property type="evidence" value="ECO:0007669"/>
    <property type="project" value="UniProtKB-KW"/>
</dbReference>
<dbReference type="GO" id="GO:0000160">
    <property type="term" value="P:phosphorelay signal transduction system"/>
    <property type="evidence" value="ECO:0007669"/>
    <property type="project" value="InterPro"/>
</dbReference>
<feature type="domain" description="Response regulatory" evidence="8">
    <location>
        <begin position="3"/>
        <end position="118"/>
    </location>
</feature>
<dbReference type="PANTHER" id="PTHR43214">
    <property type="entry name" value="TWO-COMPONENT RESPONSE REGULATOR"/>
    <property type="match status" value="1"/>
</dbReference>
<dbReference type="KEGG" id="ido:I598_2694"/>
<dbReference type="Gene3D" id="3.40.50.2300">
    <property type="match status" value="1"/>
</dbReference>
<evidence type="ECO:0000259" key="8">
    <source>
        <dbReference type="PROSITE" id="PS50110"/>
    </source>
</evidence>
<accession>A0A161HZV4</accession>
<feature type="domain" description="HTH luxR-type" evidence="7">
    <location>
        <begin position="212"/>
        <end position="277"/>
    </location>
</feature>
<dbReference type="Pfam" id="PF00196">
    <property type="entry name" value="GerE"/>
    <property type="match status" value="1"/>
</dbReference>
<dbReference type="PANTHER" id="PTHR43214:SF24">
    <property type="entry name" value="TRANSCRIPTIONAL REGULATORY PROTEIN NARL-RELATED"/>
    <property type="match status" value="1"/>
</dbReference>
<keyword evidence="4" id="KW-0804">Transcription</keyword>
<dbReference type="InterPro" id="IPR001789">
    <property type="entry name" value="Sig_transdc_resp-reg_receiver"/>
</dbReference>
<feature type="region of interest" description="Disordered" evidence="6">
    <location>
        <begin position="139"/>
        <end position="216"/>
    </location>
</feature>
<dbReference type="InterPro" id="IPR000792">
    <property type="entry name" value="Tscrpt_reg_LuxR_C"/>
</dbReference>
<organism evidence="9 10">
    <name type="scientific">Isoptericola dokdonensis DS-3</name>
    <dbReference type="NCBI Taxonomy" id="1300344"/>
    <lineage>
        <taxon>Bacteria</taxon>
        <taxon>Bacillati</taxon>
        <taxon>Actinomycetota</taxon>
        <taxon>Actinomycetes</taxon>
        <taxon>Micrococcales</taxon>
        <taxon>Promicromonosporaceae</taxon>
        <taxon>Isoptericola</taxon>
    </lineage>
</organism>
<keyword evidence="2" id="KW-0805">Transcription regulation</keyword>
<evidence type="ECO:0000313" key="10">
    <source>
        <dbReference type="Proteomes" id="UP000076794"/>
    </source>
</evidence>
<dbReference type="Proteomes" id="UP000076794">
    <property type="component" value="Chromosome"/>
</dbReference>
<dbReference type="Gene3D" id="1.10.10.10">
    <property type="entry name" value="Winged helix-like DNA-binding domain superfamily/Winged helix DNA-binding domain"/>
    <property type="match status" value="1"/>
</dbReference>
<dbReference type="InterPro" id="IPR058245">
    <property type="entry name" value="NreC/VraR/RcsB-like_REC"/>
</dbReference>
<feature type="modified residue" description="4-aspartylphosphate" evidence="5">
    <location>
        <position position="54"/>
    </location>
</feature>
<keyword evidence="1 5" id="KW-0597">Phosphoprotein</keyword>
<dbReference type="InterPro" id="IPR016032">
    <property type="entry name" value="Sig_transdc_resp-reg_C-effctor"/>
</dbReference>
<dbReference type="EMBL" id="CP014209">
    <property type="protein sequence ID" value="ANC32223.1"/>
    <property type="molecule type" value="Genomic_DNA"/>
</dbReference>
<reference evidence="9 10" key="1">
    <citation type="submission" date="2016-01" db="EMBL/GenBank/DDBJ databases">
        <title>Complete genome sequence of a soil Actinobacterium, Isoptericola dokdonensis DS-3.</title>
        <authorList>
            <person name="Kwon S.-K."/>
            <person name="Kim J.F."/>
        </authorList>
    </citation>
    <scope>NUCLEOTIDE SEQUENCE [LARGE SCALE GENOMIC DNA]</scope>
    <source>
        <strain evidence="9 10">DS-3</strain>
    </source>
</reference>
<proteinExistence type="predicted"/>
<evidence type="ECO:0000256" key="2">
    <source>
        <dbReference type="ARBA" id="ARBA00023015"/>
    </source>
</evidence>
<evidence type="ECO:0000256" key="3">
    <source>
        <dbReference type="ARBA" id="ARBA00023125"/>
    </source>
</evidence>
<dbReference type="CDD" id="cd17535">
    <property type="entry name" value="REC_NarL-like"/>
    <property type="match status" value="1"/>
</dbReference>
<feature type="compositionally biased region" description="Low complexity" evidence="6">
    <location>
        <begin position="183"/>
        <end position="198"/>
    </location>
</feature>
<dbReference type="InterPro" id="IPR036388">
    <property type="entry name" value="WH-like_DNA-bd_sf"/>
</dbReference>
<dbReference type="RefSeq" id="WP_068203380.1">
    <property type="nucleotide sequence ID" value="NZ_CP014209.1"/>
</dbReference>
<dbReference type="CDD" id="cd06170">
    <property type="entry name" value="LuxR_C_like"/>
    <property type="match status" value="1"/>
</dbReference>
<evidence type="ECO:0000256" key="5">
    <source>
        <dbReference type="PROSITE-ProRule" id="PRU00169"/>
    </source>
</evidence>
<dbReference type="SUPFAM" id="SSF46894">
    <property type="entry name" value="C-terminal effector domain of the bipartite response regulators"/>
    <property type="match status" value="1"/>
</dbReference>
<evidence type="ECO:0000313" key="9">
    <source>
        <dbReference type="EMBL" id="ANC32223.1"/>
    </source>
</evidence>
<protein>
    <submittedName>
        <fullName evidence="9">Transcriptional regulatory protein LiaR</fullName>
    </submittedName>
</protein>
<dbReference type="PRINTS" id="PR00038">
    <property type="entry name" value="HTHLUXR"/>
</dbReference>
<dbReference type="STRING" id="1300344.I598_2694"/>
<dbReference type="PROSITE" id="PS00622">
    <property type="entry name" value="HTH_LUXR_1"/>
    <property type="match status" value="1"/>
</dbReference>
<keyword evidence="10" id="KW-1185">Reference proteome</keyword>
<dbReference type="PATRIC" id="fig|1300344.3.peg.2707"/>
<dbReference type="OrthoDB" id="9808843at2"/>
<dbReference type="InterPro" id="IPR039420">
    <property type="entry name" value="WalR-like"/>
</dbReference>
<dbReference type="SMART" id="SM00448">
    <property type="entry name" value="REC"/>
    <property type="match status" value="1"/>
</dbReference>
<dbReference type="PROSITE" id="PS50043">
    <property type="entry name" value="HTH_LUXR_2"/>
    <property type="match status" value="1"/>
</dbReference>
<dbReference type="PROSITE" id="PS50110">
    <property type="entry name" value="RESPONSE_REGULATORY"/>
    <property type="match status" value="1"/>
</dbReference>
<sequence>MTSVLLVDDQRLVRSGFRLLLEAEDDLEVVGEAADGAAAVEAARRLRPDVVLMDVQMPVMDGIEATGRVVAEGTARVLVLTTFDDDAYVFDALSAGASGFLLKNADPDHLVDAVRTVASGHALLSPEVTRRVVERMVASGAAPRTADSAPGAGSDGSGRTTGAADRVGPSAGPGRRDDGGAQGPPARAAGQAAADGGPVPTAAPSDRAGGGAPPELDRLTAREHEVLELVGRGLSNAEIAAALFLGEATVKTHVSNVLAKLHLRDRVQAVVYVHRHGLSG</sequence>
<dbReference type="GO" id="GO:0006355">
    <property type="term" value="P:regulation of DNA-templated transcription"/>
    <property type="evidence" value="ECO:0007669"/>
    <property type="project" value="InterPro"/>
</dbReference>
<dbReference type="SUPFAM" id="SSF52172">
    <property type="entry name" value="CheY-like"/>
    <property type="match status" value="1"/>
</dbReference>
<dbReference type="SMART" id="SM00421">
    <property type="entry name" value="HTH_LUXR"/>
    <property type="match status" value="1"/>
</dbReference>
<dbReference type="Pfam" id="PF00072">
    <property type="entry name" value="Response_reg"/>
    <property type="match status" value="1"/>
</dbReference>
<name>A0A161HZV4_9MICO</name>
<evidence type="ECO:0000259" key="7">
    <source>
        <dbReference type="PROSITE" id="PS50043"/>
    </source>
</evidence>
<keyword evidence="3" id="KW-0238">DNA-binding</keyword>
<evidence type="ECO:0000256" key="6">
    <source>
        <dbReference type="SAM" id="MobiDB-lite"/>
    </source>
</evidence>
<evidence type="ECO:0000256" key="1">
    <source>
        <dbReference type="ARBA" id="ARBA00022553"/>
    </source>
</evidence>
<dbReference type="AlphaFoldDB" id="A0A161HZV4"/>
<dbReference type="InterPro" id="IPR011006">
    <property type="entry name" value="CheY-like_superfamily"/>
</dbReference>
<evidence type="ECO:0000256" key="4">
    <source>
        <dbReference type="ARBA" id="ARBA00023163"/>
    </source>
</evidence>
<gene>
    <name evidence="9" type="primary">liaR_5</name>
    <name evidence="9" type="ORF">I598_2694</name>
</gene>